<dbReference type="Pfam" id="PF06745">
    <property type="entry name" value="ATPase"/>
    <property type="match status" value="1"/>
</dbReference>
<keyword evidence="1" id="KW-0547">Nucleotide-binding</keyword>
<dbReference type="STRING" id="521011.Mpal_2688"/>
<dbReference type="Gene3D" id="3.40.50.300">
    <property type="entry name" value="P-loop containing nucleotide triphosphate hydrolases"/>
    <property type="match status" value="1"/>
</dbReference>
<sequence length="297" mass="33902">MTEDDRTLIQTPCILKEEKSWRSSVADNKRMPTGITSFDPVMEGGVPPGSVILLLGDIGAGSTEFVYSSVINLSVMKKSPSNQRQMLPEEIRYITFTKMEEDIRRDINLSFDPEITAGLGDGVHFDDLSEQYFDASTVPGDWYTERDLMTRLKRRSEHKSTLVQLATVLSTVAENSLVILDSLTDIATSYSDTENWKELTAYLRGLQRVSKRWNTTIYMLLTEGILNRSQIQEIADITDAVILFRWEESVAARRQRVMYFQKFRGVMPHLEENDLVKFSVRISPKIGFEVSNIRVII</sequence>
<keyword evidence="5" id="KW-1185">Reference proteome</keyword>
<dbReference type="SUPFAM" id="SSF52540">
    <property type="entry name" value="P-loop containing nucleoside triphosphate hydrolases"/>
    <property type="match status" value="1"/>
</dbReference>
<proteinExistence type="predicted"/>
<protein>
    <submittedName>
        <fullName evidence="4">HTR-like protein</fullName>
    </submittedName>
</protein>
<feature type="domain" description="KaiC-like" evidence="3">
    <location>
        <begin position="32"/>
        <end position="267"/>
    </location>
</feature>
<dbReference type="eggNOG" id="arCOG01172">
    <property type="taxonomic scope" value="Archaea"/>
</dbReference>
<dbReference type="OrthoDB" id="337234at2157"/>
<dbReference type="EMBL" id="CP001338">
    <property type="protein sequence ID" value="ACL17952.1"/>
    <property type="molecule type" value="Genomic_DNA"/>
</dbReference>
<accession>B8GFR9</accession>
<dbReference type="KEGG" id="mpl:Mpal_2688"/>
<name>B8GFR9_METPE</name>
<gene>
    <name evidence="4" type="ordered locus">Mpal_2688</name>
</gene>
<organism evidence="4 5">
    <name type="scientific">Methanosphaerula palustris (strain ATCC BAA-1556 / DSM 19958 / E1-9c)</name>
    <dbReference type="NCBI Taxonomy" id="521011"/>
    <lineage>
        <taxon>Archaea</taxon>
        <taxon>Methanobacteriati</taxon>
        <taxon>Methanobacteriota</taxon>
        <taxon>Stenosarchaea group</taxon>
        <taxon>Methanomicrobia</taxon>
        <taxon>Methanomicrobiales</taxon>
        <taxon>Methanoregulaceae</taxon>
        <taxon>Methanosphaerula</taxon>
    </lineage>
</organism>
<keyword evidence="2" id="KW-0067">ATP-binding</keyword>
<evidence type="ECO:0000313" key="5">
    <source>
        <dbReference type="Proteomes" id="UP000002457"/>
    </source>
</evidence>
<dbReference type="InterPro" id="IPR014774">
    <property type="entry name" value="KaiC-like_dom"/>
</dbReference>
<dbReference type="GO" id="GO:0005524">
    <property type="term" value="F:ATP binding"/>
    <property type="evidence" value="ECO:0007669"/>
    <property type="project" value="UniProtKB-KW"/>
</dbReference>
<evidence type="ECO:0000256" key="2">
    <source>
        <dbReference type="ARBA" id="ARBA00022840"/>
    </source>
</evidence>
<dbReference type="AlphaFoldDB" id="B8GFR9"/>
<reference evidence="4 5" key="1">
    <citation type="journal article" date="2015" name="Genome Announc.">
        <title>Complete Genome Sequence of Methanosphaerula palustris E1-9CT, a Hydrogenotrophic Methanogen Isolated from a Minerotrophic Fen Peatland.</title>
        <authorList>
            <person name="Cadillo-Quiroz H."/>
            <person name="Browne P."/>
            <person name="Kyrpides N."/>
            <person name="Woyke T."/>
            <person name="Goodwin L."/>
            <person name="Detter C."/>
            <person name="Yavitt J.B."/>
            <person name="Zinder S.H."/>
        </authorList>
    </citation>
    <scope>NUCLEOTIDE SEQUENCE [LARGE SCALE GENOMIC DNA]</scope>
    <source>
        <strain evidence="5">ATCC BAA-1556 / DSM 19958 / E1-9c</strain>
    </source>
</reference>
<dbReference type="InterPro" id="IPR027417">
    <property type="entry name" value="P-loop_NTPase"/>
</dbReference>
<evidence type="ECO:0000313" key="4">
    <source>
        <dbReference type="EMBL" id="ACL17952.1"/>
    </source>
</evidence>
<evidence type="ECO:0000259" key="3">
    <source>
        <dbReference type="Pfam" id="PF06745"/>
    </source>
</evidence>
<evidence type="ECO:0000256" key="1">
    <source>
        <dbReference type="ARBA" id="ARBA00022741"/>
    </source>
</evidence>
<dbReference type="HOGENOM" id="CLU_053639_1_0_2"/>
<dbReference type="PANTHER" id="PTHR43637">
    <property type="entry name" value="UPF0273 PROTEIN TM_0370"/>
    <property type="match status" value="1"/>
</dbReference>
<dbReference type="Proteomes" id="UP000002457">
    <property type="component" value="Chromosome"/>
</dbReference>